<dbReference type="InterPro" id="IPR005358">
    <property type="entry name" value="Puta_zinc/iron-chelating_dom"/>
</dbReference>
<gene>
    <name evidence="2" type="ORF">FHP24_05335</name>
</gene>
<dbReference type="OrthoDB" id="196483at2"/>
<dbReference type="AlphaFoldDB" id="A0A5C4XRP9"/>
<dbReference type="EMBL" id="VDMN01000001">
    <property type="protein sequence ID" value="TNM65671.1"/>
    <property type="molecule type" value="Genomic_DNA"/>
</dbReference>
<proteinExistence type="predicted"/>
<sequence>MTAKGASSGLPQPDSQPRLDGLFADEAGNGDVPECQTCGACCSYSSEWPRFTMESDDALDMIPLQFVSADQRGMRCEDERCSALSGRVGVGTACLVYEVRPDVCRACLPGDYACMTARAAHGLE</sequence>
<dbReference type="Proteomes" id="UP000311605">
    <property type="component" value="Unassembled WGS sequence"/>
</dbReference>
<reference evidence="2 3" key="1">
    <citation type="submission" date="2019-06" db="EMBL/GenBank/DDBJ databases">
        <title>The draft genome of Rhizobium smilacinae PTYR-5.</title>
        <authorList>
            <person name="Liu L."/>
            <person name="Li L."/>
            <person name="Zhang X."/>
        </authorList>
    </citation>
    <scope>NUCLEOTIDE SEQUENCE [LARGE SCALE GENOMIC DNA]</scope>
    <source>
        <strain evidence="2 3">PTYR-5</strain>
    </source>
</reference>
<feature type="region of interest" description="Disordered" evidence="1">
    <location>
        <begin position="1"/>
        <end position="23"/>
    </location>
</feature>
<name>A0A5C4XRP9_9HYPH</name>
<comment type="caution">
    <text evidence="2">The sequence shown here is derived from an EMBL/GenBank/DDBJ whole genome shotgun (WGS) entry which is preliminary data.</text>
</comment>
<evidence type="ECO:0000313" key="2">
    <source>
        <dbReference type="EMBL" id="TNM65671.1"/>
    </source>
</evidence>
<keyword evidence="3" id="KW-1185">Reference proteome</keyword>
<accession>A0A5C4XRP9</accession>
<organism evidence="2 3">
    <name type="scientific">Aliirhizobium smilacinae</name>
    <dbReference type="NCBI Taxonomy" id="1395944"/>
    <lineage>
        <taxon>Bacteria</taxon>
        <taxon>Pseudomonadati</taxon>
        <taxon>Pseudomonadota</taxon>
        <taxon>Alphaproteobacteria</taxon>
        <taxon>Hyphomicrobiales</taxon>
        <taxon>Rhizobiaceae</taxon>
        <taxon>Aliirhizobium</taxon>
    </lineage>
</organism>
<evidence type="ECO:0000256" key="1">
    <source>
        <dbReference type="SAM" id="MobiDB-lite"/>
    </source>
</evidence>
<dbReference type="RefSeq" id="WP_139673871.1">
    <property type="nucleotide sequence ID" value="NZ_VDMN01000001.1"/>
</dbReference>
<dbReference type="Pfam" id="PF03692">
    <property type="entry name" value="CxxCxxCC"/>
    <property type="match status" value="1"/>
</dbReference>
<protein>
    <submittedName>
        <fullName evidence="2">YkgJ family cysteine cluster protein</fullName>
    </submittedName>
</protein>
<evidence type="ECO:0000313" key="3">
    <source>
        <dbReference type="Proteomes" id="UP000311605"/>
    </source>
</evidence>